<protein>
    <submittedName>
        <fullName evidence="1">Uncharacterized protein</fullName>
    </submittedName>
</protein>
<evidence type="ECO:0000313" key="1">
    <source>
        <dbReference type="EMBL" id="KAJ8716139.1"/>
    </source>
</evidence>
<evidence type="ECO:0000313" key="2">
    <source>
        <dbReference type="Proteomes" id="UP001231649"/>
    </source>
</evidence>
<organism evidence="1 2">
    <name type="scientific">Mythimna loreyi</name>
    <dbReference type="NCBI Taxonomy" id="667449"/>
    <lineage>
        <taxon>Eukaryota</taxon>
        <taxon>Metazoa</taxon>
        <taxon>Ecdysozoa</taxon>
        <taxon>Arthropoda</taxon>
        <taxon>Hexapoda</taxon>
        <taxon>Insecta</taxon>
        <taxon>Pterygota</taxon>
        <taxon>Neoptera</taxon>
        <taxon>Endopterygota</taxon>
        <taxon>Lepidoptera</taxon>
        <taxon>Glossata</taxon>
        <taxon>Ditrysia</taxon>
        <taxon>Noctuoidea</taxon>
        <taxon>Noctuidae</taxon>
        <taxon>Noctuinae</taxon>
        <taxon>Hadenini</taxon>
        <taxon>Mythimna</taxon>
    </lineage>
</organism>
<proteinExistence type="predicted"/>
<dbReference type="EMBL" id="CM056780">
    <property type="protein sequence ID" value="KAJ8716139.1"/>
    <property type="molecule type" value="Genomic_DNA"/>
</dbReference>
<dbReference type="Proteomes" id="UP001231649">
    <property type="component" value="Chromosome 4"/>
</dbReference>
<reference evidence="1" key="1">
    <citation type="submission" date="2023-03" db="EMBL/GenBank/DDBJ databases">
        <title>Chromosome-level genomes of two armyworms, Mythimna separata and Mythimna loreyi, provide insights into the biosynthesis and reception of sex pheromones.</title>
        <authorList>
            <person name="Zhao H."/>
        </authorList>
    </citation>
    <scope>NUCLEOTIDE SEQUENCE</scope>
    <source>
        <strain evidence="1">BeijingLab</strain>
    </source>
</reference>
<name>A0ACC2QFI6_9NEOP</name>
<sequence>MACARLPMRWMPFHSPLRVEVVNGPLEEYFCIGNMTKTEEPEDLIPLSESLKDLLLNNIKLIQSVESDLVDDEVLDEIKNIVNYGNAGVYFGKTLRDMKILIEDDELRKHELYLQYKGPKKLLITTVKLPHSSMQNQEYGCIKDIIESFRQNVNELARYFYELENMDQSCTIMEPVNPSFKDDYRRIFLDDRTWLHVEVTPEGLATNIHLVGLSEQWNNKLQAGLLNWDHDKNIVENIMNIFDLSQFPQPSSKQLEQHKMDIEDNSMENSVVCGICLCSDLPDAPGLPLPLCQNSSCGVYYHRSCLYQWLVACAGNRPPAFGVANGGCPTCLQPITCSEKDN</sequence>
<comment type="caution">
    <text evidence="1">The sequence shown here is derived from an EMBL/GenBank/DDBJ whole genome shotgun (WGS) entry which is preliminary data.</text>
</comment>
<gene>
    <name evidence="1" type="ORF">PYW08_013424</name>
</gene>
<keyword evidence="2" id="KW-1185">Reference proteome</keyword>
<accession>A0ACC2QFI6</accession>